<dbReference type="InterPro" id="IPR029068">
    <property type="entry name" value="Glyas_Bleomycin-R_OHBP_Dase"/>
</dbReference>
<gene>
    <name evidence="2" type="ORF">SAMN05421743_103333</name>
</gene>
<dbReference type="InterPro" id="IPR004360">
    <property type="entry name" value="Glyas_Fos-R_dOase_dom"/>
</dbReference>
<evidence type="ECO:0000313" key="2">
    <source>
        <dbReference type="EMBL" id="SEA25998.1"/>
    </source>
</evidence>
<dbReference type="STRING" id="571932.SAMN05421743_103333"/>
<dbReference type="PROSITE" id="PS51819">
    <property type="entry name" value="VOC"/>
    <property type="match status" value="1"/>
</dbReference>
<evidence type="ECO:0000259" key="1">
    <source>
        <dbReference type="PROSITE" id="PS51819"/>
    </source>
</evidence>
<organism evidence="2 3">
    <name type="scientific">Thalassobacillus cyri</name>
    <dbReference type="NCBI Taxonomy" id="571932"/>
    <lineage>
        <taxon>Bacteria</taxon>
        <taxon>Bacillati</taxon>
        <taxon>Bacillota</taxon>
        <taxon>Bacilli</taxon>
        <taxon>Bacillales</taxon>
        <taxon>Bacillaceae</taxon>
        <taxon>Thalassobacillus</taxon>
    </lineage>
</organism>
<dbReference type="GO" id="GO:0051213">
    <property type="term" value="F:dioxygenase activity"/>
    <property type="evidence" value="ECO:0007669"/>
    <property type="project" value="UniProtKB-KW"/>
</dbReference>
<dbReference type="PANTHER" id="PTHR36503:SF1">
    <property type="entry name" value="BLR2520 PROTEIN"/>
    <property type="match status" value="1"/>
</dbReference>
<dbReference type="Gene3D" id="3.10.180.10">
    <property type="entry name" value="2,3-Dihydroxybiphenyl 1,2-Dioxygenase, domain 1"/>
    <property type="match status" value="1"/>
</dbReference>
<accession>A0A1H3ZQN6</accession>
<proteinExistence type="predicted"/>
<protein>
    <submittedName>
        <fullName evidence="2">Catechol 2,3-dioxygenase</fullName>
    </submittedName>
</protein>
<dbReference type="AlphaFoldDB" id="A0A1H3ZQN6"/>
<dbReference type="Pfam" id="PF00903">
    <property type="entry name" value="Glyoxalase"/>
    <property type="match status" value="1"/>
</dbReference>
<dbReference type="InterPro" id="IPR037523">
    <property type="entry name" value="VOC_core"/>
</dbReference>
<keyword evidence="3" id="KW-1185">Reference proteome</keyword>
<keyword evidence="2" id="KW-0223">Dioxygenase</keyword>
<dbReference type="CDD" id="cd06587">
    <property type="entry name" value="VOC"/>
    <property type="match status" value="1"/>
</dbReference>
<sequence length="143" mass="16654">MVRKDDVMRKEKLLRVGTTYIPVADVEKAKDWYVNNLGAELSYQDEDKAIINLADQSFFLVKTKENETANFIDQKGKEHFSLTFEVDGWNALEALHKELRDKGVKVEEIEDRGHAGNNFVFRDLDENLFDVWSALSPDFKRRK</sequence>
<dbReference type="SUPFAM" id="SSF54593">
    <property type="entry name" value="Glyoxalase/Bleomycin resistance protein/Dihydroxybiphenyl dioxygenase"/>
    <property type="match status" value="1"/>
</dbReference>
<evidence type="ECO:0000313" key="3">
    <source>
        <dbReference type="Proteomes" id="UP000198584"/>
    </source>
</evidence>
<name>A0A1H3ZQN6_9BACI</name>
<feature type="domain" description="VOC" evidence="1">
    <location>
        <begin position="15"/>
        <end position="134"/>
    </location>
</feature>
<dbReference type="Proteomes" id="UP000198584">
    <property type="component" value="Unassembled WGS sequence"/>
</dbReference>
<dbReference type="EMBL" id="FNQR01000003">
    <property type="protein sequence ID" value="SEA25998.1"/>
    <property type="molecule type" value="Genomic_DNA"/>
</dbReference>
<dbReference type="PANTHER" id="PTHR36503">
    <property type="entry name" value="BLR2520 PROTEIN"/>
    <property type="match status" value="1"/>
</dbReference>
<reference evidence="2 3" key="1">
    <citation type="submission" date="2016-10" db="EMBL/GenBank/DDBJ databases">
        <authorList>
            <person name="de Groot N.N."/>
        </authorList>
    </citation>
    <scope>NUCLEOTIDE SEQUENCE [LARGE SCALE GENOMIC DNA]</scope>
    <source>
        <strain evidence="2 3">CCM7597</strain>
    </source>
</reference>
<keyword evidence="2" id="KW-0560">Oxidoreductase</keyword>